<comment type="function">
    <text evidence="11">Type XII collagen interacts with type I collagen-containing fibrils, the COL1 domain could be associated with the surface of the fibrils, and the COL2 and NC3 domains may be localized in the perifibrillar matrix.</text>
</comment>
<gene>
    <name evidence="17" type="ORF">PLEPLA_LOCUS32698</name>
</gene>
<dbReference type="Proteomes" id="UP001153269">
    <property type="component" value="Unassembled WGS sequence"/>
</dbReference>
<dbReference type="Gene3D" id="2.60.40.10">
    <property type="entry name" value="Immunoglobulins"/>
    <property type="match status" value="12"/>
</dbReference>
<evidence type="ECO:0000256" key="7">
    <source>
        <dbReference type="ARBA" id="ARBA00023119"/>
    </source>
</evidence>
<dbReference type="PANTHER" id="PTHR24020">
    <property type="entry name" value="COLLAGEN ALPHA"/>
    <property type="match status" value="1"/>
</dbReference>
<dbReference type="SMART" id="SM00060">
    <property type="entry name" value="FN3"/>
    <property type="match status" value="12"/>
</dbReference>
<evidence type="ECO:0000256" key="5">
    <source>
        <dbReference type="ARBA" id="ARBA00022737"/>
    </source>
</evidence>
<dbReference type="FunFam" id="2.60.40.10:FF:000554">
    <property type="entry name" value="collagen alpha-1(XII) chain isoform X1"/>
    <property type="match status" value="1"/>
</dbReference>
<dbReference type="Pfam" id="PF00092">
    <property type="entry name" value="VWA"/>
    <property type="match status" value="3"/>
</dbReference>
<dbReference type="FunFam" id="2.60.40.10:FF:000227">
    <property type="entry name" value="Fibronectin isoform X1"/>
    <property type="match status" value="1"/>
</dbReference>
<feature type="domain" description="Fibronectin type-III" evidence="16">
    <location>
        <begin position="1055"/>
        <end position="1144"/>
    </location>
</feature>
<dbReference type="CDD" id="cd00063">
    <property type="entry name" value="FN3"/>
    <property type="match status" value="11"/>
</dbReference>
<organism evidence="17 18">
    <name type="scientific">Pleuronectes platessa</name>
    <name type="common">European plaice</name>
    <dbReference type="NCBI Taxonomy" id="8262"/>
    <lineage>
        <taxon>Eukaryota</taxon>
        <taxon>Metazoa</taxon>
        <taxon>Chordata</taxon>
        <taxon>Craniata</taxon>
        <taxon>Vertebrata</taxon>
        <taxon>Euteleostomi</taxon>
        <taxon>Actinopterygii</taxon>
        <taxon>Neopterygii</taxon>
        <taxon>Teleostei</taxon>
        <taxon>Neoteleostei</taxon>
        <taxon>Acanthomorphata</taxon>
        <taxon>Carangaria</taxon>
        <taxon>Pleuronectiformes</taxon>
        <taxon>Pleuronectoidei</taxon>
        <taxon>Pleuronectidae</taxon>
        <taxon>Pleuronectes</taxon>
    </lineage>
</organism>
<evidence type="ECO:0000259" key="16">
    <source>
        <dbReference type="PROSITE" id="PS50853"/>
    </source>
</evidence>
<sequence length="1995" mass="217912">MRGPQNPQNEKGVKRSVRCWLSAAETQRSSSITGKEYVVTHPLLWLDVVRAGSCSPLLRSGLCARSFPLGNRLTDASGPQNPAELPDFPPDTSPLAGLRCSISSVRPRFLEPDHTIPPVSSRGNTRSRIGPFEFPAERNQCPSRVSIRSLLIDWLLLHPCAAEPEELKMKSRLSLAVAAVLLLLASSSQAQDSVDPPSDLRFKILNENTVQMIWSRPGSRIQGYRIQVTSDAEEPRKEFTLPASATKTSISNLSPDVEYVVTISAYAGSEESLPISGQITIESGRQSSIQEARAFRFSQMLCECHRRCLVLVDGSWSVGRPNFKFIRSFISAAAGAFQIGEDKSRVGVVQYSSDTRTEFNLNSHMTRAALLQAVGSLQYKGGNTMTATSWKTPSRRPPAPRLNLPKVLVIITDGKSEDAVEGYAKQLRSGGVEIFVLGVGQADEAEMKLMASTPHRSHIYNVATFDMIKNVQRELIMQICAGVEDQLSSLVSGEEAVEPASNLQVLEVASKSVRVTWDASIGEVSGYKVQMIPMMTGRKRQELYVGPSQATVVVRDLSPDTEYQISLFALRGLVPSEPVVVMQKTEPIKLSVECSLGMDVQADVVLLVDGSYSIGLANFAKVRAFLEVLVNTFDIGAGKVQISLVQYSRDPHTEFYLNTHHDLAAVVKAVRSFPYRGGSTNTGRAMTYVREKIFLTNRGARSNVPRVTILITDGKSSDAFRDPATNLRNSDVEIFAVGVKDAVRSELEAIANKPADTHVYTVEDFDAFTRISKELTQSICLRIEQELRTIYRDVKLVQPRDLSFSEVGTRSFRASWEMDATDVESFLVQFKPADDTDAHYVSMSVPGDTLSTLLPHLNPLTRYEVNVNAHYSKGESLPATGYETTLEDKGPVRSLRVSEETTESFRASWLPAPGAVTRYRVTFHPLGDESSKLETTTDGPETTSVLRQLRPRTTYRLTVTPEYQSGPGAPLQTDGTTKEAVCWDSQTLPAVLGIHTCWSPVETNSSPCSVGASGHPLCPSSDPPHRGRNGKLDQLRAQSVGKWNQAQMKLKDAGPPRDLVTGDVTDTSFTASWTAAPGNVQMYRVNWKSLFSKESGEKTVPGHVTSTALDGLTPETLYQVSVVAAYSHRDSVPLTGQETTDASAAGKALTVSDETERSMKVTWTPAPGKVLHYRLKYVPSGGGKEVAMKIPGAATSTIMRRLQPKTTYHITVHPMYKRGEGKARQGVGRTLSPYKSPQNLQTSEPTRNSFRVSWDPAPGDVQGYKVTFHPSGNDIDLGELLVGPYDNTVVLEELRAETKYSVSVSGMFKGGESVPLAGEEKTTLSDAPEPPPLHDLGTQCKTAAMADIVLLVDGSWSIGRINFKTIRNFIARMVSVFSIGPDRVQIALAQYSGDPKTEWHLNAHPTKASLMEAIADLPYKGGNTMTGMALNYILQTNFKPSVGMRAGSRKIGVLITDGKSQDEIVFNSQNLRDSGIELYAIGVKNADENELRSIATDPDEIHMYNVNDFKFLTDIVDDLTSNLCNSVKGPEAELEAPTDLVTSEVTHHSFRASWTAPDGPVDNFRVTYQMAAGGPTLELLVDGTVSSTVLEGLTPLTQYVVHVYSVKNEISSEPLKGTETTLPLSAATNMIVYDEAVTTMRVRWEQAAGASGYMLLYKSTNASEPQLEREVRVGGDVTDLQLQQLLPNTFYSIRLLALHGEAASEPLDGGGVTLPVPPAGVLTITVRRYLITYKPEDGDLKEAEVSGDITTLDLSSLMSQTEYDVAVTPIYDEGPGSTMIGSAITDVVPAPKSLVFSEVSHTSFRASWDHGAPDVALYRIGWSRKGENNYQFDILSSEDTSHVLPNLDIDTEYDVTVTAIYPDESESEDLMGRERTLPPEPPRNLRVLNATVSSLAVKWEHAPGNVQNYVISYRPSAGGEILSTQVGGKKTSVVLQKLQPDTPYSISVAALYPTGVSRDLSGDGRTKPLGGVRSLQVLNPTMTTLNVRWEPAEGR</sequence>
<feature type="domain" description="VWFA" evidence="15">
    <location>
        <begin position="603"/>
        <end position="779"/>
    </location>
</feature>
<dbReference type="PROSITE" id="PS50853">
    <property type="entry name" value="FN3"/>
    <property type="match status" value="11"/>
</dbReference>
<protein>
    <recommendedName>
        <fullName evidence="13">Collagen alpha-1(XII) chain</fullName>
    </recommendedName>
</protein>
<dbReference type="InterPro" id="IPR003961">
    <property type="entry name" value="FN3_dom"/>
</dbReference>
<dbReference type="PROSITE" id="PS50234">
    <property type="entry name" value="VWFA"/>
    <property type="match status" value="3"/>
</dbReference>
<dbReference type="SUPFAM" id="SSF53300">
    <property type="entry name" value="vWA-like"/>
    <property type="match status" value="3"/>
</dbReference>
<dbReference type="FunFam" id="2.60.40.10:FF:000480">
    <property type="entry name" value="Collagen, type XII, alpha 1"/>
    <property type="match status" value="1"/>
</dbReference>
<dbReference type="SUPFAM" id="SSF49265">
    <property type="entry name" value="Fibronectin type III"/>
    <property type="match status" value="10"/>
</dbReference>
<feature type="domain" description="Fibronectin type-III" evidence="16">
    <location>
        <begin position="891"/>
        <end position="981"/>
    </location>
</feature>
<keyword evidence="2" id="KW-0964">Secreted</keyword>
<comment type="similarity">
    <text evidence="10">Belongs to the fibril-associated collagens with interrupted helices (FACIT) family.</text>
</comment>
<feature type="domain" description="Fibronectin type-III" evidence="16">
    <location>
        <begin position="1881"/>
        <end position="1969"/>
    </location>
</feature>
<feature type="domain" description="Fibronectin type-III" evidence="16">
    <location>
        <begin position="1790"/>
        <end position="1880"/>
    </location>
</feature>
<keyword evidence="5" id="KW-0677">Repeat</keyword>
<dbReference type="GO" id="GO:0007155">
    <property type="term" value="P:cell adhesion"/>
    <property type="evidence" value="ECO:0007669"/>
    <property type="project" value="UniProtKB-KW"/>
</dbReference>
<dbReference type="FunFam" id="2.60.40.10:FF:000121">
    <property type="entry name" value="Collagen type XII alpha 1 chain"/>
    <property type="match status" value="2"/>
</dbReference>
<dbReference type="InterPro" id="IPR013783">
    <property type="entry name" value="Ig-like_fold"/>
</dbReference>
<evidence type="ECO:0000256" key="2">
    <source>
        <dbReference type="ARBA" id="ARBA00022525"/>
    </source>
</evidence>
<dbReference type="GO" id="GO:0005581">
    <property type="term" value="C:collagen trimer"/>
    <property type="evidence" value="ECO:0007669"/>
    <property type="project" value="UniProtKB-KW"/>
</dbReference>
<dbReference type="InterPro" id="IPR036116">
    <property type="entry name" value="FN3_sf"/>
</dbReference>
<comment type="subunit">
    <text evidence="12">Trimer of identical chains each containing 190 kDa of non-triple-helical sequences.</text>
</comment>
<keyword evidence="7" id="KW-0176">Collagen</keyword>
<dbReference type="Gene3D" id="3.40.50.410">
    <property type="entry name" value="von Willebrand factor, type A domain"/>
    <property type="match status" value="3"/>
</dbReference>
<dbReference type="GO" id="GO:0035987">
    <property type="term" value="P:endodermal cell differentiation"/>
    <property type="evidence" value="ECO:0007669"/>
    <property type="project" value="TreeGrafter"/>
</dbReference>
<reference evidence="17" key="1">
    <citation type="submission" date="2020-03" db="EMBL/GenBank/DDBJ databases">
        <authorList>
            <person name="Weist P."/>
        </authorList>
    </citation>
    <scope>NUCLEOTIDE SEQUENCE</scope>
</reference>
<evidence type="ECO:0000256" key="14">
    <source>
        <dbReference type="SAM" id="MobiDB-lite"/>
    </source>
</evidence>
<proteinExistence type="inferred from homology"/>
<evidence type="ECO:0000256" key="12">
    <source>
        <dbReference type="ARBA" id="ARBA00064391"/>
    </source>
</evidence>
<evidence type="ECO:0000256" key="10">
    <source>
        <dbReference type="ARBA" id="ARBA00049648"/>
    </source>
</evidence>
<evidence type="ECO:0000313" key="17">
    <source>
        <dbReference type="EMBL" id="CAB1444968.1"/>
    </source>
</evidence>
<feature type="domain" description="VWFA" evidence="15">
    <location>
        <begin position="1347"/>
        <end position="1519"/>
    </location>
</feature>
<dbReference type="InterPro" id="IPR036465">
    <property type="entry name" value="vWFA_dom_sf"/>
</dbReference>
<feature type="domain" description="Fibronectin type-III" evidence="16">
    <location>
        <begin position="196"/>
        <end position="286"/>
    </location>
</feature>
<dbReference type="FunFam" id="2.60.40.10:FF:000018">
    <property type="entry name" value="collagen alpha-1(XII) chain isoform X1"/>
    <property type="match status" value="2"/>
</dbReference>
<evidence type="ECO:0000256" key="11">
    <source>
        <dbReference type="ARBA" id="ARBA00053577"/>
    </source>
</evidence>
<comment type="caution">
    <text evidence="17">The sequence shown here is derived from an EMBL/GenBank/DDBJ whole genome shotgun (WGS) entry which is preliminary data.</text>
</comment>
<name>A0A9N7VAJ2_PLEPL</name>
<feature type="domain" description="VWFA" evidence="15">
    <location>
        <begin position="307"/>
        <end position="475"/>
    </location>
</feature>
<dbReference type="FunFam" id="3.40.50.410:FF:000001">
    <property type="entry name" value="Collagen, type XII, alpha 1"/>
    <property type="match status" value="2"/>
</dbReference>
<dbReference type="SMART" id="SM00327">
    <property type="entry name" value="VWA"/>
    <property type="match status" value="3"/>
</dbReference>
<accession>A0A9N7VAJ2</accession>
<keyword evidence="18" id="KW-1185">Reference proteome</keyword>
<evidence type="ECO:0000259" key="15">
    <source>
        <dbReference type="PROSITE" id="PS50234"/>
    </source>
</evidence>
<dbReference type="PANTHER" id="PTHR24020:SF85">
    <property type="entry name" value="COLLAGEN ALPHA-1(XII) CHAIN ISOFORM X1"/>
    <property type="match status" value="1"/>
</dbReference>
<evidence type="ECO:0000256" key="8">
    <source>
        <dbReference type="ARBA" id="ARBA00023157"/>
    </source>
</evidence>
<dbReference type="InterPro" id="IPR002035">
    <property type="entry name" value="VWF_A"/>
</dbReference>
<keyword evidence="6" id="KW-0130">Cell adhesion</keyword>
<keyword evidence="4" id="KW-0732">Signal</keyword>
<feature type="domain" description="Fibronectin type-III" evidence="16">
    <location>
        <begin position="1236"/>
        <end position="1326"/>
    </location>
</feature>
<feature type="domain" description="Fibronectin type-III" evidence="16">
    <location>
        <begin position="499"/>
        <end position="588"/>
    </location>
</feature>
<keyword evidence="9" id="KW-0325">Glycoprotein</keyword>
<evidence type="ECO:0000256" key="13">
    <source>
        <dbReference type="ARBA" id="ARBA00067989"/>
    </source>
</evidence>
<feature type="region of interest" description="Disordered" evidence="14">
    <location>
        <begin position="1221"/>
        <end position="1250"/>
    </location>
</feature>
<dbReference type="FunFam" id="2.60.40.10:FF:000234">
    <property type="entry name" value="Collagen, type XII, alpha 1"/>
    <property type="match status" value="3"/>
</dbReference>
<evidence type="ECO:0000256" key="4">
    <source>
        <dbReference type="ARBA" id="ARBA00022729"/>
    </source>
</evidence>
<feature type="domain" description="Fibronectin type-III" evidence="16">
    <location>
        <begin position="1626"/>
        <end position="1719"/>
    </location>
</feature>
<evidence type="ECO:0000256" key="9">
    <source>
        <dbReference type="ARBA" id="ARBA00023180"/>
    </source>
</evidence>
<keyword evidence="3" id="KW-0272">Extracellular matrix</keyword>
<feature type="domain" description="Fibronectin type-III" evidence="16">
    <location>
        <begin position="798"/>
        <end position="889"/>
    </location>
</feature>
<dbReference type="FunFam" id="3.40.50.410:FF:000003">
    <property type="entry name" value="Collagen type VI alpha 3 chain"/>
    <property type="match status" value="1"/>
</dbReference>
<evidence type="ECO:0000256" key="3">
    <source>
        <dbReference type="ARBA" id="ARBA00022530"/>
    </source>
</evidence>
<dbReference type="GO" id="GO:0005615">
    <property type="term" value="C:extracellular space"/>
    <property type="evidence" value="ECO:0007669"/>
    <property type="project" value="TreeGrafter"/>
</dbReference>
<dbReference type="PRINTS" id="PR00453">
    <property type="entry name" value="VWFADOMAIN"/>
</dbReference>
<feature type="domain" description="Fibronectin type-III" evidence="16">
    <location>
        <begin position="1145"/>
        <end position="1234"/>
    </location>
</feature>
<dbReference type="InterPro" id="IPR050525">
    <property type="entry name" value="ECM_Assembly_Org"/>
</dbReference>
<feature type="domain" description="Fibronectin type-III" evidence="16">
    <location>
        <begin position="1536"/>
        <end position="1625"/>
    </location>
</feature>
<dbReference type="CDD" id="cd01482">
    <property type="entry name" value="vWA_collagen_alphaI-XII-like"/>
    <property type="match status" value="2"/>
</dbReference>
<comment type="subcellular location">
    <subcellularLocation>
        <location evidence="1">Secreted</location>
        <location evidence="1">Extracellular space</location>
        <location evidence="1">Extracellular matrix</location>
    </subcellularLocation>
</comment>
<evidence type="ECO:0000313" key="18">
    <source>
        <dbReference type="Proteomes" id="UP001153269"/>
    </source>
</evidence>
<dbReference type="Pfam" id="PF00041">
    <property type="entry name" value="fn3"/>
    <property type="match status" value="11"/>
</dbReference>
<evidence type="ECO:0000256" key="6">
    <source>
        <dbReference type="ARBA" id="ARBA00022889"/>
    </source>
</evidence>
<evidence type="ECO:0000256" key="1">
    <source>
        <dbReference type="ARBA" id="ARBA00004498"/>
    </source>
</evidence>
<keyword evidence="8" id="KW-1015">Disulfide bond</keyword>
<feature type="compositionally biased region" description="Polar residues" evidence="14">
    <location>
        <begin position="1233"/>
        <end position="1250"/>
    </location>
</feature>
<dbReference type="EMBL" id="CADEAL010003502">
    <property type="protein sequence ID" value="CAB1444968.1"/>
    <property type="molecule type" value="Genomic_DNA"/>
</dbReference>